<reference evidence="1" key="1">
    <citation type="journal article" date="2014" name="Int. J. Syst. Evol. Microbiol.">
        <title>Complete genome sequence of Corynebacterium casei LMG S-19264T (=DSM 44701T), isolated from a smear-ripened cheese.</title>
        <authorList>
            <consortium name="US DOE Joint Genome Institute (JGI-PGF)"/>
            <person name="Walter F."/>
            <person name="Albersmeier A."/>
            <person name="Kalinowski J."/>
            <person name="Ruckert C."/>
        </authorList>
    </citation>
    <scope>NUCLEOTIDE SEQUENCE</scope>
    <source>
        <strain evidence="1">CGMCC 1.12698</strain>
    </source>
</reference>
<dbReference type="Proteomes" id="UP000605259">
    <property type="component" value="Unassembled WGS sequence"/>
</dbReference>
<dbReference type="AlphaFoldDB" id="A0A917ELQ4"/>
<dbReference type="EMBL" id="BMFK01000001">
    <property type="protein sequence ID" value="GGE58259.1"/>
    <property type="molecule type" value="Genomic_DNA"/>
</dbReference>
<reference evidence="1" key="2">
    <citation type="submission" date="2020-09" db="EMBL/GenBank/DDBJ databases">
        <authorList>
            <person name="Sun Q."/>
            <person name="Zhou Y."/>
        </authorList>
    </citation>
    <scope>NUCLEOTIDE SEQUENCE</scope>
    <source>
        <strain evidence="1">CGMCC 1.12698</strain>
    </source>
</reference>
<name>A0A917ELQ4_9BACI</name>
<protein>
    <submittedName>
        <fullName evidence="1">Uncharacterized protein</fullName>
    </submittedName>
</protein>
<accession>A0A917ELQ4</accession>
<gene>
    <name evidence="1" type="ORF">GCM10007140_05740</name>
</gene>
<proteinExistence type="predicted"/>
<dbReference type="RefSeq" id="WP_188386930.1">
    <property type="nucleotide sequence ID" value="NZ_BMFK01000001.1"/>
</dbReference>
<keyword evidence="2" id="KW-1185">Reference proteome</keyword>
<comment type="caution">
    <text evidence="1">The sequence shown here is derived from an EMBL/GenBank/DDBJ whole genome shotgun (WGS) entry which is preliminary data.</text>
</comment>
<evidence type="ECO:0000313" key="2">
    <source>
        <dbReference type="Proteomes" id="UP000605259"/>
    </source>
</evidence>
<sequence>MNKGIDFVLTLMPCLSVLKVDNSKSIHIFNMLKYDFPHIPIDSNTDYFQFYNVHAFFHQHVQAGFPTEELLRRIEAQGMCKLVCRRIFSVTEVDRLVFL</sequence>
<organism evidence="1 2">
    <name type="scientific">Priestia taiwanensis</name>
    <dbReference type="NCBI Taxonomy" id="1347902"/>
    <lineage>
        <taxon>Bacteria</taxon>
        <taxon>Bacillati</taxon>
        <taxon>Bacillota</taxon>
        <taxon>Bacilli</taxon>
        <taxon>Bacillales</taxon>
        <taxon>Bacillaceae</taxon>
        <taxon>Priestia</taxon>
    </lineage>
</organism>
<evidence type="ECO:0000313" key="1">
    <source>
        <dbReference type="EMBL" id="GGE58259.1"/>
    </source>
</evidence>